<dbReference type="VEuPathDB" id="FungiDB:PNEG_01410"/>
<dbReference type="AlphaFoldDB" id="M7NS80"/>
<dbReference type="OMA" id="HPASLRW"/>
<dbReference type="InterPro" id="IPR007902">
    <property type="entry name" value="Chl4/mis15/CENP-N"/>
</dbReference>
<protein>
    <submittedName>
        <fullName evidence="1">Uncharacterized protein</fullName>
    </submittedName>
</protein>
<evidence type="ECO:0000313" key="2">
    <source>
        <dbReference type="Proteomes" id="UP000011958"/>
    </source>
</evidence>
<evidence type="ECO:0000313" key="1">
    <source>
        <dbReference type="EMBL" id="EMR10132.1"/>
    </source>
</evidence>
<dbReference type="Pfam" id="PF05238">
    <property type="entry name" value="CENP-N"/>
    <property type="match status" value="1"/>
</dbReference>
<dbReference type="GO" id="GO:0034080">
    <property type="term" value="P:CENP-A containing chromatin assembly"/>
    <property type="evidence" value="ECO:0007669"/>
    <property type="project" value="InterPro"/>
</dbReference>
<gene>
    <name evidence="1" type="ORF">PNEG_01410</name>
</gene>
<dbReference type="STRING" id="1069680.M7NS80"/>
<comment type="caution">
    <text evidence="1">The sequence shown here is derived from an EMBL/GenBank/DDBJ whole genome shotgun (WGS) entry which is preliminary data.</text>
</comment>
<sequence length="374" mass="42759">MKAHRLSDSHLFSYSKAIYRLLFRLSKPSLLRLVFLWLDDPFCSTFKGSVQSVRDVSVYKEWVGSNSVSRRDIVERIVSVDWKTGLSAKQIAMLDMQYLFDHPTALRWTARKIGNLETDIRLTPFDVESIVTALRNALDSIFFNYIYSEKHPALPLFLIRIQIQDAFVRVLPPPRRIFYMALPFGSPFVFHTMVRDSLHDMLLQAMEISLSSKHQPVQLFHTNLTIRNIEAMMKRKGVSRHPSALGAWSVYAKNEVDTSPIDPQEKMREPVPEDVLERRKYIAGVRFGKDLDKIEDVLDRLAFRLEEACLDDDGRSGIFRPSVTLVFEGGNVLGGLKEMCEKAIANAEQIPSWLTGEDGVTEGMTYDGLLQTIK</sequence>
<dbReference type="Gene3D" id="3.10.20.720">
    <property type="match status" value="1"/>
</dbReference>
<proteinExistence type="predicted"/>
<dbReference type="GeneID" id="19895107"/>
<accession>M7NS80</accession>
<dbReference type="GO" id="GO:0007059">
    <property type="term" value="P:chromosome segregation"/>
    <property type="evidence" value="ECO:0007669"/>
    <property type="project" value="InterPro"/>
</dbReference>
<dbReference type="EMBL" id="AFWA02000004">
    <property type="protein sequence ID" value="EMR10132.1"/>
    <property type="molecule type" value="Genomic_DNA"/>
</dbReference>
<keyword evidence="2" id="KW-1185">Reference proteome</keyword>
<dbReference type="eggNOG" id="ENOG502QVRZ">
    <property type="taxonomic scope" value="Eukaryota"/>
</dbReference>
<dbReference type="Proteomes" id="UP000011958">
    <property type="component" value="Unassembled WGS sequence"/>
</dbReference>
<dbReference type="HOGENOM" id="CLU_714015_0_0_1"/>
<organism evidence="1 2">
    <name type="scientific">Pneumocystis murina (strain B123)</name>
    <name type="common">Mouse pneumocystis pneumonia agent</name>
    <name type="synonym">Pneumocystis carinii f. sp. muris</name>
    <dbReference type="NCBI Taxonomy" id="1069680"/>
    <lineage>
        <taxon>Eukaryota</taxon>
        <taxon>Fungi</taxon>
        <taxon>Dikarya</taxon>
        <taxon>Ascomycota</taxon>
        <taxon>Taphrinomycotina</taxon>
        <taxon>Pneumocystomycetes</taxon>
        <taxon>Pneumocystaceae</taxon>
        <taxon>Pneumocystis</taxon>
    </lineage>
</organism>
<name>M7NS80_PNEMU</name>
<dbReference type="OrthoDB" id="6585699at2759"/>
<dbReference type="RefSeq" id="XP_007873346.1">
    <property type="nucleotide sequence ID" value="XM_007875155.2"/>
</dbReference>
<reference evidence="2" key="1">
    <citation type="journal article" date="2016" name="Nat. Commun.">
        <title>Genome analysis of three Pneumocystis species reveals adaptation mechanisms to life exclusively in mammalian hosts.</title>
        <authorList>
            <person name="Ma L."/>
            <person name="Chen Z."/>
            <person name="Huang D.W."/>
            <person name="Kutty G."/>
            <person name="Ishihara M."/>
            <person name="Wang H."/>
            <person name="Abouelleil A."/>
            <person name="Bishop L."/>
            <person name="Davey E."/>
            <person name="Deng R."/>
            <person name="Deng X."/>
            <person name="Fan L."/>
            <person name="Fantoni G."/>
            <person name="Fitzgerald M."/>
            <person name="Gogineni E."/>
            <person name="Goldberg J.M."/>
            <person name="Handley G."/>
            <person name="Hu X."/>
            <person name="Huber C."/>
            <person name="Jiao X."/>
            <person name="Jones K."/>
            <person name="Levin J.Z."/>
            <person name="Liu Y."/>
            <person name="Macdonald P."/>
            <person name="Melnikov A."/>
            <person name="Raley C."/>
            <person name="Sassi M."/>
            <person name="Sherman B.T."/>
            <person name="Song X."/>
            <person name="Sykes S."/>
            <person name="Tran B."/>
            <person name="Walsh L."/>
            <person name="Xia Y."/>
            <person name="Yang J."/>
            <person name="Young S."/>
            <person name="Zeng Q."/>
            <person name="Zheng X."/>
            <person name="Stephens R."/>
            <person name="Nusbaum C."/>
            <person name="Birren B.W."/>
            <person name="Azadi P."/>
            <person name="Lempicki R.A."/>
            <person name="Cuomo C.A."/>
            <person name="Kovacs J.A."/>
        </authorList>
    </citation>
    <scope>NUCLEOTIDE SEQUENCE [LARGE SCALE GENOMIC DNA]</scope>
    <source>
        <strain evidence="2">B123</strain>
    </source>
</reference>